<evidence type="ECO:0000313" key="3">
    <source>
        <dbReference type="Proteomes" id="UP000185744"/>
    </source>
</evidence>
<evidence type="ECO:0000256" key="1">
    <source>
        <dbReference type="SAM" id="MobiDB-lite"/>
    </source>
</evidence>
<protein>
    <submittedName>
        <fullName evidence="2">Uncharacterized protein</fullName>
    </submittedName>
</protein>
<dbReference type="InParanoid" id="A0A1Q6DSX5"/>
<dbReference type="AlphaFoldDB" id="A0A1Q6DSX5"/>
<keyword evidence="3" id="KW-1185">Reference proteome</keyword>
<gene>
    <name evidence="2" type="ORF">BTN85_2131</name>
</gene>
<comment type="caution">
    <text evidence="2">The sequence shown here is derived from an EMBL/GenBank/DDBJ whole genome shotgun (WGS) entry which is preliminary data.</text>
</comment>
<organism evidence="2 3">
    <name type="scientific">Methanohalarchaeum thermophilum</name>
    <dbReference type="NCBI Taxonomy" id="1903181"/>
    <lineage>
        <taxon>Archaea</taxon>
        <taxon>Methanobacteriati</taxon>
        <taxon>Methanobacteriota</taxon>
        <taxon>Methanonatronarchaeia</taxon>
        <taxon>Methanonatronarchaeales</taxon>
        <taxon>Methanonatronarchaeaceae</taxon>
        <taxon>Candidatus Methanohalarchaeum</taxon>
    </lineage>
</organism>
<dbReference type="EMBL" id="MSDW01000002">
    <property type="protein sequence ID" value="OKY77480.1"/>
    <property type="molecule type" value="Genomic_DNA"/>
</dbReference>
<evidence type="ECO:0000313" key="2">
    <source>
        <dbReference type="EMBL" id="OKY77480.1"/>
    </source>
</evidence>
<name>A0A1Q6DSX5_METT1</name>
<accession>A0A1Q6DSX5</accession>
<dbReference type="Proteomes" id="UP000185744">
    <property type="component" value="Unassembled WGS sequence"/>
</dbReference>
<feature type="region of interest" description="Disordered" evidence="1">
    <location>
        <begin position="1"/>
        <end position="78"/>
    </location>
</feature>
<proteinExistence type="predicted"/>
<dbReference type="STRING" id="1903181.BTN85_2131"/>
<sequence>MVEESNKENKFDKNKEIEKEKEKEKEEVKERAEELRQKMKEKMDKDKGERKSPLGGGNPLAQMLGSMGQHSRSREKETVNKELMKEIKEMKSQLTKITEQLEQINKKL</sequence>
<feature type="compositionally biased region" description="Basic and acidic residues" evidence="1">
    <location>
        <begin position="1"/>
        <end position="52"/>
    </location>
</feature>
<reference evidence="2" key="1">
    <citation type="submission" date="2016-12" db="EMBL/GenBank/DDBJ databases">
        <title>Discovery of methanogenic haloarchaea.</title>
        <authorList>
            <person name="Sorokin D.Y."/>
            <person name="Makarova K.S."/>
            <person name="Abbas B."/>
            <person name="Ferrer M."/>
            <person name="Golyshin P.N."/>
        </authorList>
    </citation>
    <scope>NUCLEOTIDE SEQUENCE [LARGE SCALE GENOMIC DNA]</scope>
    <source>
        <strain evidence="2">HMET1</strain>
    </source>
</reference>